<sequence length="506" mass="54747">MPGIKATAREQCHGYLRSMPSAGGDVCAALRILQDYWPPTCSGDGVLVPTIQAHRNTGSPSMRRTSATLSISRRHFLALPLLAAATRLGATQGQKRLALVVGNHLYPDPFDLPPIPKNIRDVSAALELRGFQVATAADLVTPAFLGAIRDFANRVRTAGPDAVALFFFSGHGVQVEAENLLLSAGLNPASAARDLLGQAIRLRRDVLDILPQRPEGLTMAVIDACRTSISSVTRDTDGLNQIEPPPGALVAFATGAGRPAISPVDPAQNTFYTGSFVKVLKQAPDDVSFSDFFRMVKTDVTRTMESHPVRAIRQIAQIPYIAENTRQRTRLGLGTETVPMAADEQGAWAEVEAATWPADVISRAENYLRAYPEGRFAASATVARDGAREAATALGARDVRLYRSAFATDVGDSDYRSDLGKVVRGDKDAAARIGRMYRDGTHRIAADLKRWEGWLQLAVELGNGIASYELALHYRATDQPHLASRYEGRARALGFTPPPTLDNTRK</sequence>
<proteinExistence type="predicted"/>
<feature type="domain" description="Caspase family p20" evidence="1">
    <location>
        <begin position="94"/>
        <end position="174"/>
    </location>
</feature>
<dbReference type="InterPro" id="IPR011600">
    <property type="entry name" value="Pept_C14_caspase"/>
</dbReference>
<organism evidence="2 3">
    <name type="scientific">Niveibacterium microcysteis</name>
    <dbReference type="NCBI Taxonomy" id="2811415"/>
    <lineage>
        <taxon>Bacteria</taxon>
        <taxon>Pseudomonadati</taxon>
        <taxon>Pseudomonadota</taxon>
        <taxon>Betaproteobacteria</taxon>
        <taxon>Rhodocyclales</taxon>
        <taxon>Rhodocyclaceae</taxon>
        <taxon>Niveibacterium</taxon>
    </lineage>
</organism>
<dbReference type="Gene3D" id="1.25.40.10">
    <property type="entry name" value="Tetratricopeptide repeat domain"/>
    <property type="match status" value="1"/>
</dbReference>
<protein>
    <submittedName>
        <fullName evidence="2">Caspase family protein</fullName>
    </submittedName>
</protein>
<evidence type="ECO:0000313" key="2">
    <source>
        <dbReference type="EMBL" id="QSI79000.1"/>
    </source>
</evidence>
<dbReference type="EMBL" id="CP071060">
    <property type="protein sequence ID" value="QSI79000.1"/>
    <property type="molecule type" value="Genomic_DNA"/>
</dbReference>
<dbReference type="SUPFAM" id="SSF81901">
    <property type="entry name" value="HCP-like"/>
    <property type="match status" value="1"/>
</dbReference>
<evidence type="ECO:0000259" key="1">
    <source>
        <dbReference type="PROSITE" id="PS50208"/>
    </source>
</evidence>
<accession>A0ABX7ME24</accession>
<dbReference type="InterPro" id="IPR001309">
    <property type="entry name" value="Pept_C14_p20"/>
</dbReference>
<dbReference type="Proteomes" id="UP000663570">
    <property type="component" value="Chromosome"/>
</dbReference>
<dbReference type="InterPro" id="IPR052039">
    <property type="entry name" value="Caspase-related_regulators"/>
</dbReference>
<dbReference type="InterPro" id="IPR029030">
    <property type="entry name" value="Caspase-like_dom_sf"/>
</dbReference>
<dbReference type="InterPro" id="IPR011990">
    <property type="entry name" value="TPR-like_helical_dom_sf"/>
</dbReference>
<keyword evidence="3" id="KW-1185">Reference proteome</keyword>
<name>A0ABX7ME24_9RHOO</name>
<dbReference type="PANTHER" id="PTHR22576:SF37">
    <property type="entry name" value="MUCOSA-ASSOCIATED LYMPHOID TISSUE LYMPHOMA TRANSLOCATION PROTEIN 1"/>
    <property type="match status" value="1"/>
</dbReference>
<reference evidence="2 3" key="1">
    <citation type="submission" date="2021-02" db="EMBL/GenBank/DDBJ databases">
        <title>Niveibacterium changnyeongensis HC41.</title>
        <authorList>
            <person name="Kang M."/>
        </authorList>
    </citation>
    <scope>NUCLEOTIDE SEQUENCE [LARGE SCALE GENOMIC DNA]</scope>
    <source>
        <strain evidence="2 3">HC41</strain>
    </source>
</reference>
<dbReference type="Gene3D" id="3.40.50.1460">
    <property type="match status" value="1"/>
</dbReference>
<gene>
    <name evidence="2" type="ORF">JY500_10465</name>
</gene>
<dbReference type="Pfam" id="PF00656">
    <property type="entry name" value="Peptidase_C14"/>
    <property type="match status" value="1"/>
</dbReference>
<dbReference type="PROSITE" id="PS50208">
    <property type="entry name" value="CASPASE_P20"/>
    <property type="match status" value="1"/>
</dbReference>
<dbReference type="SUPFAM" id="SSF52129">
    <property type="entry name" value="Caspase-like"/>
    <property type="match status" value="1"/>
</dbReference>
<dbReference type="PANTHER" id="PTHR22576">
    <property type="entry name" value="MUCOSA ASSOCIATED LYMPHOID TISSUE LYMPHOMA TRANSLOCATION PROTEIN 1/PARACASPASE"/>
    <property type="match status" value="1"/>
</dbReference>
<evidence type="ECO:0000313" key="3">
    <source>
        <dbReference type="Proteomes" id="UP000663570"/>
    </source>
</evidence>
<dbReference type="RefSeq" id="WP_206256305.1">
    <property type="nucleotide sequence ID" value="NZ_CP071060.1"/>
</dbReference>